<proteinExistence type="predicted"/>
<evidence type="ECO:0000313" key="3">
    <source>
        <dbReference type="EMBL" id="XBW08920.1"/>
    </source>
</evidence>
<evidence type="ECO:0000259" key="2">
    <source>
        <dbReference type="Pfam" id="PF11268"/>
    </source>
</evidence>
<organism evidence="3">
    <name type="scientific">Scrofimicrobium appendicitidis</name>
    <dbReference type="NCBI Taxonomy" id="3079930"/>
    <lineage>
        <taxon>Bacteria</taxon>
        <taxon>Bacillati</taxon>
        <taxon>Actinomycetota</taxon>
        <taxon>Actinomycetes</taxon>
        <taxon>Actinomycetales</taxon>
        <taxon>Actinomycetaceae</taxon>
        <taxon>Scrofimicrobium</taxon>
    </lineage>
</organism>
<dbReference type="InterPro" id="IPR047682">
    <property type="entry name" value="SepH-like"/>
</dbReference>
<dbReference type="Pfam" id="PF11268">
    <property type="entry name" value="DUF3071"/>
    <property type="match status" value="1"/>
</dbReference>
<protein>
    <submittedName>
        <fullName evidence="3">Septation protein SepH</fullName>
    </submittedName>
</protein>
<feature type="compositionally biased region" description="Polar residues" evidence="1">
    <location>
        <begin position="268"/>
        <end position="281"/>
    </location>
</feature>
<dbReference type="AlphaFoldDB" id="A0AAU7VA33"/>
<feature type="region of interest" description="Disordered" evidence="1">
    <location>
        <begin position="253"/>
        <end position="325"/>
    </location>
</feature>
<dbReference type="InterPro" id="IPR021421">
    <property type="entry name" value="DUF3071"/>
</dbReference>
<dbReference type="NCBIfam" id="NF040712">
    <property type="entry name" value="SepH"/>
    <property type="match status" value="1"/>
</dbReference>
<sequence length="325" mass="36030">MHAPIEHTEGDRGRWAGIFGTMGEDEGGQMIELEFLGTSADGGSVVFTDPEGERYCVAISDELRAAVRRDQTAPETRPLNRGQLRPAEIQALLRQGMTPEEIAERYGVAPASISRYESPVLAEKAWAISQAKQCAVGPDLTVEELVINRLATRGVDHESLTWSALRHPGDDWEISVTFIQSAVLRVATWRLSADGNRVDAIDQEAHWLTESVSPTEPVRALFGVQPSEPEPVREDQQLEAEVLVDQLNQRRGRRQPILDPVELEEEPTSSLPYFSTRVSTPESEEEAETLFTPPPPPTAPAAPKKKKQRRSVPSWDEIVFGARPD</sequence>
<gene>
    <name evidence="3" type="primary">sepH</name>
    <name evidence="3" type="ORF">SAC06_05030</name>
</gene>
<accession>A0AAU7VA33</accession>
<reference evidence="3" key="1">
    <citation type="submission" date="2023-11" db="EMBL/GenBank/DDBJ databases">
        <title>Scrofimicrobium hongkongense sp. nov., isolated from a patient with peritonitis.</title>
        <authorList>
            <person name="Lao H.Y."/>
            <person name="Wong A.Y.P."/>
            <person name="Ng T.L."/>
            <person name="Wong R.Y.L."/>
            <person name="Yau M.C.Y."/>
            <person name="Lam J.Y.W."/>
            <person name="Siu G.K.H."/>
        </authorList>
    </citation>
    <scope>NUCLEOTIDE SEQUENCE</scope>
    <source>
        <strain evidence="3">R131</strain>
    </source>
</reference>
<dbReference type="RefSeq" id="WP_350259120.1">
    <property type="nucleotide sequence ID" value="NZ_CP138335.1"/>
</dbReference>
<evidence type="ECO:0000256" key="1">
    <source>
        <dbReference type="SAM" id="MobiDB-lite"/>
    </source>
</evidence>
<dbReference type="EMBL" id="CP138335">
    <property type="protein sequence ID" value="XBW08920.1"/>
    <property type="molecule type" value="Genomic_DNA"/>
</dbReference>
<name>A0AAU7VA33_9ACTO</name>
<feature type="domain" description="DUF3071" evidence="2">
    <location>
        <begin position="30"/>
        <end position="190"/>
    </location>
</feature>
<dbReference type="KEGG" id="sapp:SAC06_05030"/>